<dbReference type="Pfam" id="PF00902">
    <property type="entry name" value="TatC"/>
    <property type="match status" value="1"/>
</dbReference>
<evidence type="ECO:0000313" key="8">
    <source>
        <dbReference type="Proteomes" id="UP001446205"/>
    </source>
</evidence>
<dbReference type="PANTHER" id="PTHR30371">
    <property type="entry name" value="SEC-INDEPENDENT PROTEIN TRANSLOCASE PROTEIN TATC"/>
    <property type="match status" value="1"/>
</dbReference>
<comment type="caution">
    <text evidence="7">The sequence shown here is derived from an EMBL/GenBank/DDBJ whole genome shotgun (WGS) entry which is preliminary data.</text>
</comment>
<gene>
    <name evidence="5 7" type="primary">tatC</name>
    <name evidence="7" type="ORF">WOB96_04085</name>
</gene>
<keyword evidence="3 5" id="KW-1133">Transmembrane helix</keyword>
<feature type="transmembrane region" description="Helical" evidence="5">
    <location>
        <begin position="110"/>
        <end position="138"/>
    </location>
</feature>
<evidence type="ECO:0000256" key="5">
    <source>
        <dbReference type="HAMAP-Rule" id="MF_00902"/>
    </source>
</evidence>
<dbReference type="Proteomes" id="UP001446205">
    <property type="component" value="Unassembled WGS sequence"/>
</dbReference>
<feature type="transmembrane region" description="Helical" evidence="5">
    <location>
        <begin position="78"/>
        <end position="98"/>
    </location>
</feature>
<comment type="similarity">
    <text evidence="5">Belongs to the TatC family.</text>
</comment>
<evidence type="ECO:0000256" key="4">
    <source>
        <dbReference type="ARBA" id="ARBA00023136"/>
    </source>
</evidence>
<accession>A0ABU9D5W5</accession>
<keyword evidence="5" id="KW-1003">Cell membrane</keyword>
<evidence type="ECO:0000313" key="7">
    <source>
        <dbReference type="EMBL" id="MEK8088937.1"/>
    </source>
</evidence>
<sequence>MKTAGSSSAENTFLGHLLELRRRLTWAVLALLAGFAVAYPFSREIYAFLAAPLVAVLPPDSHLIFTSLPEVFLTYVKLSFLAGFFFALPVVLYQFWAFVAPGLYQHERKLLFPTLFASVALFVAGAAFAYYLVFPAAFHFFVSFSGEEITALPAVREYLSLAITFLLAFGAAFQIPVVTVVLARLGVVKVDTLKRSRRYVLLGCFIVAAVVTPPDVLSQFMLAVPMYLLFELGLLFAGSVKAAPAEAESESLDTAAEASDGEGAVDPDRELDEAERQIAGLDAESRSSPDKSEK</sequence>
<dbReference type="PANTHER" id="PTHR30371:SF0">
    <property type="entry name" value="SEC-INDEPENDENT PROTEIN TRANSLOCASE PROTEIN TATC, CHLOROPLASTIC-RELATED"/>
    <property type="match status" value="1"/>
</dbReference>
<dbReference type="InterPro" id="IPR002033">
    <property type="entry name" value="TatC"/>
</dbReference>
<feature type="compositionally biased region" description="Acidic residues" evidence="6">
    <location>
        <begin position="259"/>
        <end position="273"/>
    </location>
</feature>
<evidence type="ECO:0000256" key="2">
    <source>
        <dbReference type="ARBA" id="ARBA00022692"/>
    </source>
</evidence>
<feature type="transmembrane region" description="Helical" evidence="5">
    <location>
        <begin position="24"/>
        <end position="42"/>
    </location>
</feature>
<reference evidence="7 8" key="1">
    <citation type="submission" date="2024-04" db="EMBL/GenBank/DDBJ databases">
        <authorList>
            <person name="Abashina T."/>
            <person name="Shaikin A."/>
        </authorList>
    </citation>
    <scope>NUCLEOTIDE SEQUENCE [LARGE SCALE GENOMIC DNA]</scope>
    <source>
        <strain evidence="7 8">AAFK</strain>
    </source>
</reference>
<feature type="compositionally biased region" description="Basic and acidic residues" evidence="6">
    <location>
        <begin position="283"/>
        <end position="294"/>
    </location>
</feature>
<evidence type="ECO:0000256" key="1">
    <source>
        <dbReference type="ARBA" id="ARBA00004141"/>
    </source>
</evidence>
<dbReference type="PRINTS" id="PR01840">
    <property type="entry name" value="TATCFAMILY"/>
</dbReference>
<organism evidence="7 8">
    <name type="scientific">Thermithiobacillus plumbiphilus</name>
    <dbReference type="NCBI Taxonomy" id="1729899"/>
    <lineage>
        <taxon>Bacteria</taxon>
        <taxon>Pseudomonadati</taxon>
        <taxon>Pseudomonadota</taxon>
        <taxon>Acidithiobacillia</taxon>
        <taxon>Acidithiobacillales</taxon>
        <taxon>Thermithiobacillaceae</taxon>
        <taxon>Thermithiobacillus</taxon>
    </lineage>
</organism>
<comment type="caution">
    <text evidence="5">Lacks conserved residue(s) required for the propagation of feature annotation.</text>
</comment>
<keyword evidence="5" id="KW-0813">Transport</keyword>
<protein>
    <recommendedName>
        <fullName evidence="5">Sec-independent protein translocase protein TatC</fullName>
    </recommendedName>
</protein>
<dbReference type="HAMAP" id="MF_00902">
    <property type="entry name" value="TatC"/>
    <property type="match status" value="1"/>
</dbReference>
<evidence type="ECO:0000256" key="3">
    <source>
        <dbReference type="ARBA" id="ARBA00022989"/>
    </source>
</evidence>
<dbReference type="NCBIfam" id="TIGR00945">
    <property type="entry name" value="tatC"/>
    <property type="match status" value="1"/>
</dbReference>
<keyword evidence="5" id="KW-0653">Protein transport</keyword>
<dbReference type="EMBL" id="JBBPCO010000003">
    <property type="protein sequence ID" value="MEK8088937.1"/>
    <property type="molecule type" value="Genomic_DNA"/>
</dbReference>
<evidence type="ECO:0000256" key="6">
    <source>
        <dbReference type="SAM" id="MobiDB-lite"/>
    </source>
</evidence>
<comment type="subcellular location">
    <subcellularLocation>
        <location evidence="5">Cell membrane</location>
        <topology evidence="5">Multi-pass membrane protein</topology>
    </subcellularLocation>
    <subcellularLocation>
        <location evidence="1">Membrane</location>
        <topology evidence="1">Multi-pass membrane protein</topology>
    </subcellularLocation>
</comment>
<keyword evidence="8" id="KW-1185">Reference proteome</keyword>
<name>A0ABU9D5W5_9PROT</name>
<dbReference type="RefSeq" id="WP_341370004.1">
    <property type="nucleotide sequence ID" value="NZ_JBBPCO010000003.1"/>
</dbReference>
<feature type="transmembrane region" description="Helical" evidence="5">
    <location>
        <begin position="199"/>
        <end position="216"/>
    </location>
</feature>
<keyword evidence="4 5" id="KW-0472">Membrane</keyword>
<keyword evidence="5" id="KW-0811">Translocation</keyword>
<proteinExistence type="inferred from homology"/>
<feature type="transmembrane region" description="Helical" evidence="5">
    <location>
        <begin position="158"/>
        <end position="187"/>
    </location>
</feature>
<comment type="function">
    <text evidence="5">Part of the twin-arginine translocation (Tat) system that transports large folded proteins containing a characteristic twin-arginine motif in their signal peptide across membranes. Together with TatB, TatC is part of a receptor directly interacting with Tat signal peptides.</text>
</comment>
<feature type="region of interest" description="Disordered" evidence="6">
    <location>
        <begin position="248"/>
        <end position="294"/>
    </location>
</feature>
<keyword evidence="2 5" id="KW-0812">Transmembrane</keyword>
<comment type="subunit">
    <text evidence="5">The Tat system comprises two distinct complexes: a TatABC complex, containing multiple copies of TatA, TatB and TatC subunits, and a separate TatA complex, containing only TatA subunits. Substrates initially bind to the TatABC complex, which probably triggers association of the separate TatA complex to form the active translocon.</text>
</comment>